<evidence type="ECO:0000256" key="1">
    <source>
        <dbReference type="SAM" id="MobiDB-lite"/>
    </source>
</evidence>
<accession>A0A439DF95</accession>
<feature type="compositionally biased region" description="Basic and acidic residues" evidence="1">
    <location>
        <begin position="55"/>
        <end position="64"/>
    </location>
</feature>
<dbReference type="Proteomes" id="UP000286045">
    <property type="component" value="Unassembled WGS sequence"/>
</dbReference>
<sequence>MSGPIDIALETARGFQSEPSSQSPVEDPTKSDEKGYLLDESNAGESRPAGFNAPPHDEFSEKAHLGGSTDDSQEWEIVSIPDEGEDDAGPPTNRIEGHFVFTVGWGQRKLTLVSCDLRYESQKGDK</sequence>
<name>A0A439DF95_9PEZI</name>
<feature type="region of interest" description="Disordered" evidence="1">
    <location>
        <begin position="1"/>
        <end position="73"/>
    </location>
</feature>
<evidence type="ECO:0000313" key="2">
    <source>
        <dbReference type="EMBL" id="RWA13083.1"/>
    </source>
</evidence>
<dbReference type="AlphaFoldDB" id="A0A439DF95"/>
<dbReference type="EMBL" id="RYZI01000035">
    <property type="protein sequence ID" value="RWA13083.1"/>
    <property type="molecule type" value="Genomic_DNA"/>
</dbReference>
<feature type="compositionally biased region" description="Basic and acidic residues" evidence="1">
    <location>
        <begin position="27"/>
        <end position="37"/>
    </location>
</feature>
<reference evidence="2 3" key="1">
    <citation type="submission" date="2018-12" db="EMBL/GenBank/DDBJ databases">
        <title>Draft genome sequence of Xylaria grammica IHI A82.</title>
        <authorList>
            <person name="Buettner E."/>
            <person name="Kellner H."/>
        </authorList>
    </citation>
    <scope>NUCLEOTIDE SEQUENCE [LARGE SCALE GENOMIC DNA]</scope>
    <source>
        <strain evidence="2 3">IHI A82</strain>
    </source>
</reference>
<comment type="caution">
    <text evidence="2">The sequence shown here is derived from an EMBL/GenBank/DDBJ whole genome shotgun (WGS) entry which is preliminary data.</text>
</comment>
<evidence type="ECO:0000313" key="3">
    <source>
        <dbReference type="Proteomes" id="UP000286045"/>
    </source>
</evidence>
<gene>
    <name evidence="2" type="ORF">EKO27_g2034</name>
</gene>
<protein>
    <submittedName>
        <fullName evidence="2">Uncharacterized protein</fullName>
    </submittedName>
</protein>
<keyword evidence="3" id="KW-1185">Reference proteome</keyword>
<organism evidence="2 3">
    <name type="scientific">Xylaria grammica</name>
    <dbReference type="NCBI Taxonomy" id="363999"/>
    <lineage>
        <taxon>Eukaryota</taxon>
        <taxon>Fungi</taxon>
        <taxon>Dikarya</taxon>
        <taxon>Ascomycota</taxon>
        <taxon>Pezizomycotina</taxon>
        <taxon>Sordariomycetes</taxon>
        <taxon>Xylariomycetidae</taxon>
        <taxon>Xylariales</taxon>
        <taxon>Xylariaceae</taxon>
        <taxon>Xylaria</taxon>
    </lineage>
</organism>
<proteinExistence type="predicted"/>